<reference evidence="6" key="1">
    <citation type="journal article" date="2019" name="Int. J. Syst. Evol. Microbiol.">
        <title>The Global Catalogue of Microorganisms (GCM) 10K type strain sequencing project: providing services to taxonomists for standard genome sequencing and annotation.</title>
        <authorList>
            <consortium name="The Broad Institute Genomics Platform"/>
            <consortium name="The Broad Institute Genome Sequencing Center for Infectious Disease"/>
            <person name="Wu L."/>
            <person name="Ma J."/>
        </authorList>
    </citation>
    <scope>NUCLEOTIDE SEQUENCE [LARGE SCALE GENOMIC DNA]</scope>
    <source>
        <strain evidence="6">JCM 16953</strain>
    </source>
</reference>
<feature type="domain" description="2,4-diaminopentanoate dehydrogenase C-terminal" evidence="4">
    <location>
        <begin position="152"/>
        <end position="357"/>
    </location>
</feature>
<evidence type="ECO:0000256" key="2">
    <source>
        <dbReference type="ARBA" id="ARBA00023002"/>
    </source>
</evidence>
<accession>A0ABP7IDW0</accession>
<dbReference type="Gene3D" id="3.40.50.720">
    <property type="entry name" value="NAD(P)-binding Rossmann-like Domain"/>
    <property type="match status" value="1"/>
</dbReference>
<dbReference type="Pfam" id="PF19328">
    <property type="entry name" value="DAP_DH_C"/>
    <property type="match status" value="1"/>
</dbReference>
<proteinExistence type="predicted"/>
<dbReference type="Pfam" id="PF01113">
    <property type="entry name" value="DapB_N"/>
    <property type="match status" value="1"/>
</dbReference>
<dbReference type="InterPro" id="IPR000846">
    <property type="entry name" value="DapB_N"/>
</dbReference>
<name>A0ABP7IDW0_9ACTN</name>
<keyword evidence="6" id="KW-1185">Reference proteome</keyword>
<evidence type="ECO:0000256" key="1">
    <source>
        <dbReference type="ARBA" id="ARBA00022857"/>
    </source>
</evidence>
<gene>
    <name evidence="5" type="ORF">GCM10022242_17610</name>
</gene>
<evidence type="ECO:0008006" key="7">
    <source>
        <dbReference type="Google" id="ProtNLM"/>
    </source>
</evidence>
<dbReference type="Proteomes" id="UP001501821">
    <property type="component" value="Unassembled WGS sequence"/>
</dbReference>
<organism evidence="5 6">
    <name type="scientific">Nocardioides panacisoli</name>
    <dbReference type="NCBI Taxonomy" id="627624"/>
    <lineage>
        <taxon>Bacteria</taxon>
        <taxon>Bacillati</taxon>
        <taxon>Actinomycetota</taxon>
        <taxon>Actinomycetes</taxon>
        <taxon>Propionibacteriales</taxon>
        <taxon>Nocardioidaceae</taxon>
        <taxon>Nocardioides</taxon>
    </lineage>
</organism>
<keyword evidence="2" id="KW-0560">Oxidoreductase</keyword>
<dbReference type="EMBL" id="BAABAH010000004">
    <property type="protein sequence ID" value="GAA3815995.1"/>
    <property type="molecule type" value="Genomic_DNA"/>
</dbReference>
<dbReference type="CDD" id="cd24146">
    <property type="entry name" value="nat-AmDH_N_like"/>
    <property type="match status" value="1"/>
</dbReference>
<comment type="caution">
    <text evidence="5">The sequence shown here is derived from an EMBL/GenBank/DDBJ whole genome shotgun (WGS) entry which is preliminary data.</text>
</comment>
<dbReference type="RefSeq" id="WP_344774425.1">
    <property type="nucleotide sequence ID" value="NZ_BAABAH010000004.1"/>
</dbReference>
<dbReference type="InterPro" id="IPR036291">
    <property type="entry name" value="NAD(P)-bd_dom_sf"/>
</dbReference>
<dbReference type="InterPro" id="IPR045760">
    <property type="entry name" value="DAP_DH_C"/>
</dbReference>
<evidence type="ECO:0000259" key="3">
    <source>
        <dbReference type="Pfam" id="PF01113"/>
    </source>
</evidence>
<evidence type="ECO:0000313" key="6">
    <source>
        <dbReference type="Proteomes" id="UP001501821"/>
    </source>
</evidence>
<keyword evidence="1" id="KW-0521">NADP</keyword>
<protein>
    <recommendedName>
        <fullName evidence="7">Diacylglycerol kinase</fullName>
    </recommendedName>
</protein>
<feature type="domain" description="Dihydrodipicolinate reductase N-terminal" evidence="3">
    <location>
        <begin position="14"/>
        <end position="81"/>
    </location>
</feature>
<dbReference type="SUPFAM" id="SSF51735">
    <property type="entry name" value="NAD(P)-binding Rossmann-fold domains"/>
    <property type="match status" value="1"/>
</dbReference>
<evidence type="ECO:0000313" key="5">
    <source>
        <dbReference type="EMBL" id="GAA3815995.1"/>
    </source>
</evidence>
<sequence length="368" mass="39398">MSQVIPEKPLRVVVWSTGTIGRHAIAGVDAHPDLELVGVWTSTPEKHGKDAGELAGLGRELGVKASTDRDELIALAPDCIVHGAMTDDRVFESIEDLTGFIRDGVNVVSSGPVILVHPKGTLPDEMIAGIDEAGRQGNASLHVNGIDPGFANDVLPLVLTSLSQRIDHVKVSEIADYSTYYQPVVMKDLFGFGQPLETKPMLWEPGILSTAWGPVVRLIAEGLGVTLDEPLQEYVDRRPAPRSVETVSVDVAEGTMGSVMFRVVGTVDGVPRVTLEHVTRTDAQAEPDWPRPLEGDGCYRVEISGEPEMKLEFTHHGEHGDHNVSGMIVTAQRLINAVPAVVAARPGLLTPLDLPLVTGRGLVSGAGR</sequence>
<evidence type="ECO:0000259" key="4">
    <source>
        <dbReference type="Pfam" id="PF19328"/>
    </source>
</evidence>